<feature type="signal peptide" evidence="1">
    <location>
        <begin position="1"/>
        <end position="32"/>
    </location>
</feature>
<feature type="chain" id="PRO_5013176024" evidence="1">
    <location>
        <begin position="33"/>
        <end position="354"/>
    </location>
</feature>
<keyword evidence="1" id="KW-0732">Signal</keyword>
<accession>A0A1J0R700</accession>
<sequence length="354" mass="38242">MQPTSKAPKRTKSWALLLLSIIAAQMIELPAAKKTETCTTSCECSEQLRQARQYYTTTLATTHSNAITHGRKILRLLIAATSSNKQLQSAAAPALAAKIAHWANCVEATEQLSAAYREHVPIITEAERALGMIATLTELSGEDKLQAKTGTGQLQDNSVMTESLWQGGDDRCKITNAEEGKHNFDATNKSGAMTLKELSTTAKIGILCDSNGSGQNCNVTGLPDGTGGLTFTLALTHDSPATNDAASKWDSRKSPGPVYIKNQMTLLYSNISAAGVANQALQQKFSQYTCREASTDYGAFKSSDHFSRQVIRTLSAAKDNEATTTATPSDLETLIESAYRKNCQKLKKLVRSNR</sequence>
<evidence type="ECO:0000313" key="2">
    <source>
        <dbReference type="EMBL" id="APD73631.1"/>
    </source>
</evidence>
<organism evidence="2">
    <name type="scientific">Trypanosoma brucei</name>
    <dbReference type="NCBI Taxonomy" id="5691"/>
    <lineage>
        <taxon>Eukaryota</taxon>
        <taxon>Discoba</taxon>
        <taxon>Euglenozoa</taxon>
        <taxon>Kinetoplastea</taxon>
        <taxon>Metakinetoplastina</taxon>
        <taxon>Trypanosomatida</taxon>
        <taxon>Trypanosomatidae</taxon>
        <taxon>Trypanosoma</taxon>
    </lineage>
</organism>
<proteinExistence type="predicted"/>
<name>A0A1J0R700_9TRYP</name>
<evidence type="ECO:0000256" key="1">
    <source>
        <dbReference type="SAM" id="SignalP"/>
    </source>
</evidence>
<dbReference type="SUPFAM" id="SSF58087">
    <property type="entry name" value="Variant surface glycoprotein (N-terminal domain)"/>
    <property type="match status" value="1"/>
</dbReference>
<dbReference type="VEuPathDB" id="TriTrypDB:Tb427_000468100"/>
<dbReference type="AlphaFoldDB" id="A0A1J0R700"/>
<reference evidence="2" key="1">
    <citation type="submission" date="2016-08" db="EMBL/GenBank/DDBJ databases">
        <title>VSG repertoire of Trypanosoma brucei EATRO 1125.</title>
        <authorList>
            <person name="Cross G.A."/>
        </authorList>
    </citation>
    <scope>NUCLEOTIDE SEQUENCE</scope>
    <source>
        <strain evidence="2">EATRO 1125</strain>
    </source>
</reference>
<protein>
    <submittedName>
        <fullName evidence="2">Variant surface glycoprotein 1125.1423</fullName>
    </submittedName>
</protein>
<dbReference type="EMBL" id="KX699675">
    <property type="protein sequence ID" value="APD73631.1"/>
    <property type="molecule type" value="Genomic_DNA"/>
</dbReference>